<feature type="coiled-coil region" evidence="9">
    <location>
        <begin position="291"/>
        <end position="322"/>
    </location>
</feature>
<dbReference type="Pfam" id="PF00435">
    <property type="entry name" value="Spectrin"/>
    <property type="match status" value="2"/>
</dbReference>
<dbReference type="GO" id="GO:0005737">
    <property type="term" value="C:cytoplasm"/>
    <property type="evidence" value="ECO:0007669"/>
    <property type="project" value="UniProtKB-SubCell"/>
</dbReference>
<dbReference type="FunFam" id="2.30.30.40:FF:000154">
    <property type="entry name" value="Alpha spectrin, isoform C"/>
    <property type="match status" value="1"/>
</dbReference>
<dbReference type="AlphaFoldDB" id="A0A1U7TGN4"/>
<comment type="subcellular location">
    <subcellularLocation>
        <location evidence="1">Cytoplasm</location>
    </subcellularLocation>
</comment>
<feature type="non-terminal residue" evidence="12">
    <location>
        <position position="1"/>
    </location>
</feature>
<dbReference type="KEGG" id="csyr:103256971"/>
<dbReference type="InterPro" id="IPR036028">
    <property type="entry name" value="SH3-like_dom_sf"/>
</dbReference>
<protein>
    <submittedName>
        <fullName evidence="12">Spectrin alpha chain, erythrocytic 1-like</fullName>
    </submittedName>
</protein>
<keyword evidence="9" id="KW-0175">Coiled coil</keyword>
<evidence type="ECO:0000256" key="1">
    <source>
        <dbReference type="ARBA" id="ARBA00004496"/>
    </source>
</evidence>
<evidence type="ECO:0000256" key="8">
    <source>
        <dbReference type="PROSITE-ProRule" id="PRU00192"/>
    </source>
</evidence>
<dbReference type="Gene3D" id="2.30.30.40">
    <property type="entry name" value="SH3 Domains"/>
    <property type="match status" value="1"/>
</dbReference>
<evidence type="ECO:0000256" key="7">
    <source>
        <dbReference type="ARBA" id="ARBA00023203"/>
    </source>
</evidence>
<dbReference type="SUPFAM" id="SSF50044">
    <property type="entry name" value="SH3-domain"/>
    <property type="match status" value="1"/>
</dbReference>
<gene>
    <name evidence="12" type="primary">LOC103256971</name>
</gene>
<keyword evidence="5" id="KW-0677">Repeat</keyword>
<dbReference type="CDD" id="cd11808">
    <property type="entry name" value="SH3_Alpha_Spectrin"/>
    <property type="match status" value="1"/>
</dbReference>
<evidence type="ECO:0000256" key="5">
    <source>
        <dbReference type="ARBA" id="ARBA00022737"/>
    </source>
</evidence>
<dbReference type="PANTHER" id="PTHR11915">
    <property type="entry name" value="SPECTRIN/FILAMIN RELATED CYTOSKELETAL PROTEIN"/>
    <property type="match status" value="1"/>
</dbReference>
<dbReference type="PRINTS" id="PR01887">
    <property type="entry name" value="SPECTRNALPHA"/>
</dbReference>
<keyword evidence="11" id="KW-1185">Reference proteome</keyword>
<keyword evidence="7" id="KW-0009">Actin-binding</keyword>
<evidence type="ECO:0000313" key="12">
    <source>
        <dbReference type="RefSeq" id="XP_008052911.1"/>
    </source>
</evidence>
<evidence type="ECO:0000256" key="3">
    <source>
        <dbReference type="ARBA" id="ARBA00022490"/>
    </source>
</evidence>
<evidence type="ECO:0000256" key="4">
    <source>
        <dbReference type="ARBA" id="ARBA00022553"/>
    </source>
</evidence>
<proteinExistence type="predicted"/>
<organism evidence="11 12">
    <name type="scientific">Carlito syrichta</name>
    <name type="common">Philippine tarsier</name>
    <name type="synonym">Tarsius syrichta</name>
    <dbReference type="NCBI Taxonomy" id="1868482"/>
    <lineage>
        <taxon>Eukaryota</taxon>
        <taxon>Metazoa</taxon>
        <taxon>Chordata</taxon>
        <taxon>Craniata</taxon>
        <taxon>Vertebrata</taxon>
        <taxon>Euteleostomi</taxon>
        <taxon>Mammalia</taxon>
        <taxon>Eutheria</taxon>
        <taxon>Euarchontoglires</taxon>
        <taxon>Primates</taxon>
        <taxon>Haplorrhini</taxon>
        <taxon>Tarsiiformes</taxon>
        <taxon>Tarsiidae</taxon>
        <taxon>Carlito</taxon>
    </lineage>
</organism>
<evidence type="ECO:0000256" key="9">
    <source>
        <dbReference type="SAM" id="Coils"/>
    </source>
</evidence>
<keyword evidence="6" id="KW-0112">Calmodulin-binding</keyword>
<keyword evidence="2 8" id="KW-0728">SH3 domain</keyword>
<dbReference type="GO" id="GO:0005516">
    <property type="term" value="F:calmodulin binding"/>
    <property type="evidence" value="ECO:0007669"/>
    <property type="project" value="UniProtKB-KW"/>
</dbReference>
<dbReference type="InterPro" id="IPR002017">
    <property type="entry name" value="Spectrin_repeat"/>
</dbReference>
<sequence>QQQAAPVEGEAREERVVALYDFQARSPREVTMKKDDVLTLLSSINKDWWKVEADDHQGFVPAVYVRKLAHDEFPMLPLRQREEPDNITQRQEQIENQYLSLLDRAEERRRRLLQRYNEFLLAYETGDMLDWIRVKKAENTGVELDDVWELQKKFDEFQTDLKTNEPRLRDINKVADDLLFEQLLTPEGAQIQQELNARWGSLQRLADEQRQLLGSAHAVQMFHREADDTKEQIEKKCEALSAADPGSDLFSVQALQRQHEGFERDLVPLGEKVAILGETAERLSESHPDATEDLQRQRVELNEAWDDLRERTEDRKESLNEAQKFYLFLSKA</sequence>
<dbReference type="CDD" id="cd00176">
    <property type="entry name" value="SPEC"/>
    <property type="match status" value="1"/>
</dbReference>
<feature type="coiled-coil region" evidence="9">
    <location>
        <begin position="95"/>
        <end position="122"/>
    </location>
</feature>
<evidence type="ECO:0000256" key="6">
    <source>
        <dbReference type="ARBA" id="ARBA00022860"/>
    </source>
</evidence>
<feature type="non-terminal residue" evidence="12">
    <location>
        <position position="332"/>
    </location>
</feature>
<dbReference type="FunFam" id="1.20.58.60:FF:000272">
    <property type="entry name" value="Spectrin alpha chain, erythrocytic 1"/>
    <property type="match status" value="1"/>
</dbReference>
<name>A0A1U7TGN4_CARSF</name>
<evidence type="ECO:0000313" key="11">
    <source>
        <dbReference type="Proteomes" id="UP000189704"/>
    </source>
</evidence>
<dbReference type="InterPro" id="IPR018159">
    <property type="entry name" value="Spectrin/alpha-actinin"/>
</dbReference>
<reference evidence="12" key="1">
    <citation type="submission" date="2025-08" db="UniProtKB">
        <authorList>
            <consortium name="RefSeq"/>
        </authorList>
    </citation>
    <scope>IDENTIFICATION</scope>
</reference>
<dbReference type="PRINTS" id="PR00452">
    <property type="entry name" value="SH3DOMAIN"/>
</dbReference>
<dbReference type="PROSITE" id="PS50002">
    <property type="entry name" value="SH3"/>
    <property type="match status" value="1"/>
</dbReference>
<dbReference type="Gene3D" id="1.20.58.60">
    <property type="match status" value="2"/>
</dbReference>
<keyword evidence="4" id="KW-0597">Phosphoprotein</keyword>
<dbReference type="OrthoDB" id="6018565at2759"/>
<dbReference type="SMART" id="SM00326">
    <property type="entry name" value="SH3"/>
    <property type="match status" value="1"/>
</dbReference>
<keyword evidence="3" id="KW-0963">Cytoplasm</keyword>
<feature type="domain" description="SH3" evidence="10">
    <location>
        <begin position="11"/>
        <end position="70"/>
    </location>
</feature>
<dbReference type="SMART" id="SM00150">
    <property type="entry name" value="SPEC"/>
    <property type="match status" value="2"/>
</dbReference>
<dbReference type="Proteomes" id="UP000189704">
    <property type="component" value="Unplaced"/>
</dbReference>
<dbReference type="RefSeq" id="XP_008052911.1">
    <property type="nucleotide sequence ID" value="XM_008054720.1"/>
</dbReference>
<dbReference type="SUPFAM" id="SSF46966">
    <property type="entry name" value="Spectrin repeat"/>
    <property type="match status" value="2"/>
</dbReference>
<accession>A0A1U7TGN4</accession>
<dbReference type="Pfam" id="PF00018">
    <property type="entry name" value="SH3_1"/>
    <property type="match status" value="1"/>
</dbReference>
<dbReference type="GO" id="GO:0003779">
    <property type="term" value="F:actin binding"/>
    <property type="evidence" value="ECO:0007669"/>
    <property type="project" value="UniProtKB-KW"/>
</dbReference>
<dbReference type="InterPro" id="IPR001452">
    <property type="entry name" value="SH3_domain"/>
</dbReference>
<evidence type="ECO:0000256" key="2">
    <source>
        <dbReference type="ARBA" id="ARBA00022443"/>
    </source>
</evidence>
<dbReference type="GeneID" id="103256971"/>
<dbReference type="InterPro" id="IPR035825">
    <property type="entry name" value="Alpha_Spectrin_SH3"/>
</dbReference>
<evidence type="ECO:0000259" key="10">
    <source>
        <dbReference type="PROSITE" id="PS50002"/>
    </source>
</evidence>